<accession>A0A8J2RTX4</accession>
<keyword evidence="4" id="KW-1185">Reference proteome</keyword>
<feature type="domain" description="Ig-like" evidence="2">
    <location>
        <begin position="159"/>
        <end position="201"/>
    </location>
</feature>
<keyword evidence="1" id="KW-0732">Signal</keyword>
<dbReference type="InterPro" id="IPR013783">
    <property type="entry name" value="Ig-like_fold"/>
</dbReference>
<evidence type="ECO:0000259" key="2">
    <source>
        <dbReference type="PROSITE" id="PS50835"/>
    </source>
</evidence>
<name>A0A8J2RTX4_9CRUS</name>
<dbReference type="EMBL" id="CAKKLH010000099">
    <property type="protein sequence ID" value="CAH0102942.1"/>
    <property type="molecule type" value="Genomic_DNA"/>
</dbReference>
<gene>
    <name evidence="3" type="ORF">DGAL_LOCUS5469</name>
</gene>
<dbReference type="InterPro" id="IPR003599">
    <property type="entry name" value="Ig_sub"/>
</dbReference>
<dbReference type="Proteomes" id="UP000789390">
    <property type="component" value="Unassembled WGS sequence"/>
</dbReference>
<feature type="domain" description="Ig-like" evidence="2">
    <location>
        <begin position="9"/>
        <end position="128"/>
    </location>
</feature>
<dbReference type="AlphaFoldDB" id="A0A8J2RTX4"/>
<feature type="chain" id="PRO_5035324446" description="Ig-like domain-containing protein" evidence="1">
    <location>
        <begin position="21"/>
        <end position="370"/>
    </location>
</feature>
<sequence>MNHRLPLLPILAVVIAGVSSIRVSHLIVPAQVGRGHDAQLHCHFNLGGNILYSVKWFKGSQEFFRIGPDGSRPQVFPHLSNLTVDIQRSNLSTVYLKNIQRSNAGTYRCEVSCEGPHFETDFREANMSVIGEHHTHLITHVIINFEGNHFVLYLPLQGPIIINVQTSYLPGERVSLNCTSAPSKPMAILQWSIDGEQMSEPHVKRYVDGSMTTSAAGSTLITAKQFEVNNARHQVGWSPNGRDISETSDFIIGVEENHSVATVGLEFVVDLPKQISTGVLAIRRVSCTAFVGDIYKAVTYANLSIVDGRSAKAVATVRTPSHLLHSSNGSSGKWRNWNSTWINCLVVFYCCLFQLMRTQMSIDMTHPTEA</sequence>
<proteinExistence type="predicted"/>
<dbReference type="SMART" id="SM00409">
    <property type="entry name" value="IG"/>
    <property type="match status" value="1"/>
</dbReference>
<dbReference type="OrthoDB" id="6419989at2759"/>
<feature type="signal peptide" evidence="1">
    <location>
        <begin position="1"/>
        <end position="20"/>
    </location>
</feature>
<evidence type="ECO:0000313" key="3">
    <source>
        <dbReference type="EMBL" id="CAH0102942.1"/>
    </source>
</evidence>
<dbReference type="InterPro" id="IPR036179">
    <property type="entry name" value="Ig-like_dom_sf"/>
</dbReference>
<dbReference type="PROSITE" id="PS50835">
    <property type="entry name" value="IG_LIKE"/>
    <property type="match status" value="2"/>
</dbReference>
<dbReference type="InterPro" id="IPR013106">
    <property type="entry name" value="Ig_V-set"/>
</dbReference>
<protein>
    <recommendedName>
        <fullName evidence="2">Ig-like domain-containing protein</fullName>
    </recommendedName>
</protein>
<dbReference type="SUPFAM" id="SSF48726">
    <property type="entry name" value="Immunoglobulin"/>
    <property type="match status" value="2"/>
</dbReference>
<dbReference type="PANTHER" id="PTHR21261:SF15">
    <property type="entry name" value="BEATEN PATH IIIA, ISOFORM D-RELATED"/>
    <property type="match status" value="1"/>
</dbReference>
<dbReference type="InterPro" id="IPR007110">
    <property type="entry name" value="Ig-like_dom"/>
</dbReference>
<dbReference type="Gene3D" id="2.60.40.10">
    <property type="entry name" value="Immunoglobulins"/>
    <property type="match status" value="2"/>
</dbReference>
<comment type="caution">
    <text evidence="3">The sequence shown here is derived from an EMBL/GenBank/DDBJ whole genome shotgun (WGS) entry which is preliminary data.</text>
</comment>
<reference evidence="3" key="1">
    <citation type="submission" date="2021-11" db="EMBL/GenBank/DDBJ databases">
        <authorList>
            <person name="Schell T."/>
        </authorList>
    </citation>
    <scope>NUCLEOTIDE SEQUENCE</scope>
    <source>
        <strain evidence="3">M5</strain>
    </source>
</reference>
<evidence type="ECO:0000313" key="4">
    <source>
        <dbReference type="Proteomes" id="UP000789390"/>
    </source>
</evidence>
<dbReference type="PANTHER" id="PTHR21261">
    <property type="entry name" value="BEAT PROTEIN"/>
    <property type="match status" value="1"/>
</dbReference>
<dbReference type="Pfam" id="PF07686">
    <property type="entry name" value="V-set"/>
    <property type="match status" value="1"/>
</dbReference>
<organism evidence="3 4">
    <name type="scientific">Daphnia galeata</name>
    <dbReference type="NCBI Taxonomy" id="27404"/>
    <lineage>
        <taxon>Eukaryota</taxon>
        <taxon>Metazoa</taxon>
        <taxon>Ecdysozoa</taxon>
        <taxon>Arthropoda</taxon>
        <taxon>Crustacea</taxon>
        <taxon>Branchiopoda</taxon>
        <taxon>Diplostraca</taxon>
        <taxon>Cladocera</taxon>
        <taxon>Anomopoda</taxon>
        <taxon>Daphniidae</taxon>
        <taxon>Daphnia</taxon>
    </lineage>
</organism>
<evidence type="ECO:0000256" key="1">
    <source>
        <dbReference type="SAM" id="SignalP"/>
    </source>
</evidence>